<evidence type="ECO:0000313" key="1">
    <source>
        <dbReference type="EMBL" id="KAK3701870.1"/>
    </source>
</evidence>
<organism evidence="1 2">
    <name type="scientific">Vermiconidia calcicola</name>
    <dbReference type="NCBI Taxonomy" id="1690605"/>
    <lineage>
        <taxon>Eukaryota</taxon>
        <taxon>Fungi</taxon>
        <taxon>Dikarya</taxon>
        <taxon>Ascomycota</taxon>
        <taxon>Pezizomycotina</taxon>
        <taxon>Dothideomycetes</taxon>
        <taxon>Dothideomycetidae</taxon>
        <taxon>Mycosphaerellales</taxon>
        <taxon>Extremaceae</taxon>
        <taxon>Vermiconidia</taxon>
    </lineage>
</organism>
<gene>
    <name evidence="1" type="ORF">LTR37_015181</name>
</gene>
<reference evidence="1" key="1">
    <citation type="submission" date="2023-07" db="EMBL/GenBank/DDBJ databases">
        <title>Black Yeasts Isolated from many extreme environments.</title>
        <authorList>
            <person name="Coleine C."/>
            <person name="Stajich J.E."/>
            <person name="Selbmann L."/>
        </authorList>
    </citation>
    <scope>NUCLEOTIDE SEQUENCE</scope>
    <source>
        <strain evidence="1">CCFEE 5714</strain>
    </source>
</reference>
<name>A0ACC3MSX0_9PEZI</name>
<dbReference type="EMBL" id="JAUTXU010000167">
    <property type="protein sequence ID" value="KAK3701870.1"/>
    <property type="molecule type" value="Genomic_DNA"/>
</dbReference>
<accession>A0ACC3MSX0</accession>
<evidence type="ECO:0000313" key="2">
    <source>
        <dbReference type="Proteomes" id="UP001281147"/>
    </source>
</evidence>
<keyword evidence="2" id="KW-1185">Reference proteome</keyword>
<dbReference type="Proteomes" id="UP001281147">
    <property type="component" value="Unassembled WGS sequence"/>
</dbReference>
<proteinExistence type="predicted"/>
<protein>
    <submittedName>
        <fullName evidence="1">Uncharacterized protein</fullName>
    </submittedName>
</protein>
<sequence>MRALTAYILFAAFESLSGNRDGAVPHVVHSRKLVEQYRKTDDDRRAQPDQLDAFPIGLDVIEPLVAHYEVQVGEFNREEHPEGMINTFNLDGKLTFQRLADARTSLELAIGYLSILCMTLQDSHTAKYTAARKEKRKYSAWLLEWDRALSSFLVRNREDLDSPTMAGCRLLKAHQVAGLILAGADHTQGEEAWAVFTPEFKIIIDLVSEIVQSLPKRSAVSEAPYTPFFCTSMGMTEPLSLILTGPVSIDIDVNVAMLVYGTTRADLDVRRKQPALKRNQKAREECGGSDSDPKAP</sequence>
<comment type="caution">
    <text evidence="1">The sequence shown here is derived from an EMBL/GenBank/DDBJ whole genome shotgun (WGS) entry which is preliminary data.</text>
</comment>